<dbReference type="Proteomes" id="UP000030013">
    <property type="component" value="Unassembled WGS sequence"/>
</dbReference>
<feature type="domain" description="Methyltransferase type 11" evidence="1">
    <location>
        <begin position="1"/>
        <end position="65"/>
    </location>
</feature>
<dbReference type="InterPro" id="IPR013216">
    <property type="entry name" value="Methyltransf_11"/>
</dbReference>
<proteinExistence type="predicted"/>
<dbReference type="SUPFAM" id="SSF53335">
    <property type="entry name" value="S-adenosyl-L-methionine-dependent methyltransferases"/>
    <property type="match status" value="1"/>
</dbReference>
<dbReference type="EMBL" id="AVPL01000087">
    <property type="protein sequence ID" value="KGN38910.1"/>
    <property type="molecule type" value="Genomic_DNA"/>
</dbReference>
<dbReference type="InterPro" id="IPR029063">
    <property type="entry name" value="SAM-dependent_MTases_sf"/>
</dbReference>
<evidence type="ECO:0000259" key="1">
    <source>
        <dbReference type="Pfam" id="PF08241"/>
    </source>
</evidence>
<dbReference type="Pfam" id="PF08241">
    <property type="entry name" value="Methyltransf_11"/>
    <property type="match status" value="1"/>
</dbReference>
<evidence type="ECO:0000313" key="2">
    <source>
        <dbReference type="EMBL" id="KGN38910.1"/>
    </source>
</evidence>
<accession>A0A0A0JN99</accession>
<protein>
    <recommendedName>
        <fullName evidence="1">Methyltransferase type 11 domain-containing protein</fullName>
    </recommendedName>
</protein>
<dbReference type="AlphaFoldDB" id="A0A0A0JN99"/>
<dbReference type="PANTHER" id="PTHR43591">
    <property type="entry name" value="METHYLTRANSFERASE"/>
    <property type="match status" value="1"/>
</dbReference>
<keyword evidence="3" id="KW-1185">Reference proteome</keyword>
<dbReference type="STRING" id="1385519.N801_19935"/>
<comment type="caution">
    <text evidence="2">The sequence shown here is derived from an EMBL/GenBank/DDBJ whole genome shotgun (WGS) entry which is preliminary data.</text>
</comment>
<evidence type="ECO:0000313" key="3">
    <source>
        <dbReference type="Proteomes" id="UP000030013"/>
    </source>
</evidence>
<sequence>MVNAARAQLARFAAVTADVADVTSLPFAACRFDAVMSYLMLHHVIDWREAIAESSRVLKPGGEFLGYDLTDTRLARWVHQVDGSPHRIIAPDELINGLLGAGFTRITVRRAVHGHVMRFHAHKPAKT</sequence>
<organism evidence="2 3">
    <name type="scientific">Knoellia aerolata DSM 18566</name>
    <dbReference type="NCBI Taxonomy" id="1385519"/>
    <lineage>
        <taxon>Bacteria</taxon>
        <taxon>Bacillati</taxon>
        <taxon>Actinomycetota</taxon>
        <taxon>Actinomycetes</taxon>
        <taxon>Micrococcales</taxon>
        <taxon>Intrasporangiaceae</taxon>
        <taxon>Knoellia</taxon>
    </lineage>
</organism>
<gene>
    <name evidence="2" type="ORF">N801_19935</name>
</gene>
<dbReference type="GO" id="GO:0008757">
    <property type="term" value="F:S-adenosylmethionine-dependent methyltransferase activity"/>
    <property type="evidence" value="ECO:0007669"/>
    <property type="project" value="InterPro"/>
</dbReference>
<dbReference type="eggNOG" id="COG2226">
    <property type="taxonomic scope" value="Bacteria"/>
</dbReference>
<reference evidence="2 3" key="1">
    <citation type="submission" date="2013-08" db="EMBL/GenBank/DDBJ databases">
        <title>The genome sequence of Knoellia aerolata.</title>
        <authorList>
            <person name="Zhu W."/>
            <person name="Wang G."/>
        </authorList>
    </citation>
    <scope>NUCLEOTIDE SEQUENCE [LARGE SCALE GENOMIC DNA]</scope>
    <source>
        <strain evidence="2 3">DSM 18566</strain>
    </source>
</reference>
<name>A0A0A0JN99_9MICO</name>
<dbReference type="Gene3D" id="3.40.50.150">
    <property type="entry name" value="Vaccinia Virus protein VP39"/>
    <property type="match status" value="1"/>
</dbReference>